<sequence length="379" mass="43275">MQIQVNTSMDPDSLQTLMLLRNSRERLRERVKGEIIFAKPLLLFQERGIIYPNTINIIQGKTGVHKSRLVEAICATLLAREPGHSPNSIGFSRVEPAQRFRVLYVDTERNERDQFPFALQQIKRMAGFGMGDEVPEFDFFSLIQVPRLRRYQALELYLTLDLERVPGVETVVVLDVITDCVANFNNPDDSMLLLDFLNQQISHHNITFVCVIHENPAGGDKPRGHVGTELMNKSSSQVQIAFEQDSKRKETELIKVTTLKNRVMAKQPPVYMRFDADRHELVLAEEELIRQGEDDRRTKLSQGTLLSFLSVNLKEPIASGDLLSLVMDEFDCSRTTALARVKELLQEGNRQLISANVTGPRLEKQRRGRNEFYSIVIPN</sequence>
<dbReference type="EMBL" id="BAABGX010000001">
    <property type="protein sequence ID" value="GAA4295723.1"/>
    <property type="molecule type" value="Genomic_DNA"/>
</dbReference>
<dbReference type="Proteomes" id="UP001501844">
    <property type="component" value="Unassembled WGS sequence"/>
</dbReference>
<dbReference type="Gene3D" id="3.40.50.300">
    <property type="entry name" value="P-loop containing nucleotide triphosphate hydrolases"/>
    <property type="match status" value="1"/>
</dbReference>
<evidence type="ECO:0000313" key="1">
    <source>
        <dbReference type="EMBL" id="GAA4295723.1"/>
    </source>
</evidence>
<name>A0ABP8F5R3_9BACT</name>
<reference evidence="2" key="1">
    <citation type="journal article" date="2019" name="Int. J. Syst. Evol. Microbiol.">
        <title>The Global Catalogue of Microorganisms (GCM) 10K type strain sequencing project: providing services to taxonomists for standard genome sequencing and annotation.</title>
        <authorList>
            <consortium name="The Broad Institute Genomics Platform"/>
            <consortium name="The Broad Institute Genome Sequencing Center for Infectious Disease"/>
            <person name="Wu L."/>
            <person name="Ma J."/>
        </authorList>
    </citation>
    <scope>NUCLEOTIDE SEQUENCE [LARGE SCALE GENOMIC DNA]</scope>
    <source>
        <strain evidence="2">JCM 17917</strain>
    </source>
</reference>
<keyword evidence="2" id="KW-1185">Reference proteome</keyword>
<dbReference type="SUPFAM" id="SSF52540">
    <property type="entry name" value="P-loop containing nucleoside triphosphate hydrolases"/>
    <property type="match status" value="1"/>
</dbReference>
<proteinExistence type="predicted"/>
<evidence type="ECO:0000313" key="2">
    <source>
        <dbReference type="Proteomes" id="UP001501844"/>
    </source>
</evidence>
<protein>
    <recommendedName>
        <fullName evidence="3">AAA domain-containing protein</fullName>
    </recommendedName>
</protein>
<gene>
    <name evidence="1" type="ORF">GCM10023183_01850</name>
</gene>
<dbReference type="InterPro" id="IPR027417">
    <property type="entry name" value="P-loop_NTPase"/>
</dbReference>
<accession>A0ABP8F5R3</accession>
<comment type="caution">
    <text evidence="1">The sequence shown here is derived from an EMBL/GenBank/DDBJ whole genome shotgun (WGS) entry which is preliminary data.</text>
</comment>
<organism evidence="1 2">
    <name type="scientific">Nibribacter koreensis</name>
    <dbReference type="NCBI Taxonomy" id="1084519"/>
    <lineage>
        <taxon>Bacteria</taxon>
        <taxon>Pseudomonadati</taxon>
        <taxon>Bacteroidota</taxon>
        <taxon>Cytophagia</taxon>
        <taxon>Cytophagales</taxon>
        <taxon>Hymenobacteraceae</taxon>
        <taxon>Nibribacter</taxon>
    </lineage>
</organism>
<evidence type="ECO:0008006" key="3">
    <source>
        <dbReference type="Google" id="ProtNLM"/>
    </source>
</evidence>